<protein>
    <submittedName>
        <fullName evidence="2">PKD domain-containing protein</fullName>
    </submittedName>
</protein>
<dbReference type="Pfam" id="PF18911">
    <property type="entry name" value="PKD_4"/>
    <property type="match status" value="1"/>
</dbReference>
<feature type="domain" description="PKD" evidence="1">
    <location>
        <begin position="291"/>
        <end position="340"/>
    </location>
</feature>
<dbReference type="PROSITE" id="PS50093">
    <property type="entry name" value="PKD"/>
    <property type="match status" value="1"/>
</dbReference>
<dbReference type="InterPro" id="IPR013783">
    <property type="entry name" value="Ig-like_fold"/>
</dbReference>
<dbReference type="Proteomes" id="UP000636891">
    <property type="component" value="Unassembled WGS sequence"/>
</dbReference>
<dbReference type="SUPFAM" id="SSF49299">
    <property type="entry name" value="PKD domain"/>
    <property type="match status" value="1"/>
</dbReference>
<dbReference type="InterPro" id="IPR022409">
    <property type="entry name" value="PKD/Chitinase_dom"/>
</dbReference>
<sequence>MLCIFGAQQAFGFARPEKEYRIFQFPRTAIPRIDGDFSDWDMVPDSYAIGLSELYDTHGGRGENLDPKEFDLTVKVGWVNGENRLYFYVEAYDDSWDFTDPGLRQDIFELVVDGDASGGPFIKEDNGNINKLPVADLHFKGHGAHAQNYHIFTPVQHGKDWAMVWGSTPWIKDFPYANVAYDYDFGPGESGVLKMEFWITPFDYAAVEGPGRSVVSQLTENELIGMSWCMIDFDVDRPKADPVMCLSHDFRMIRDASFLNAFRLMPLEETLRPKIAADWAFTEVDRDRRIVLFEDRSTGEIARREWDFGDGTKSSEEYPLHRYAKAGEWTVTLTVEGPDGQDRRIKVWEVVTR</sequence>
<dbReference type="CDD" id="cd00146">
    <property type="entry name" value="PKD"/>
    <property type="match status" value="1"/>
</dbReference>
<evidence type="ECO:0000259" key="1">
    <source>
        <dbReference type="PROSITE" id="PS50093"/>
    </source>
</evidence>
<dbReference type="SMART" id="SM00089">
    <property type="entry name" value="PKD"/>
    <property type="match status" value="1"/>
</dbReference>
<dbReference type="Gene3D" id="2.60.40.1190">
    <property type="match status" value="1"/>
</dbReference>
<reference evidence="2 3" key="1">
    <citation type="submission" date="2020-08" db="EMBL/GenBank/DDBJ databases">
        <title>Genome public.</title>
        <authorList>
            <person name="Liu C."/>
            <person name="Sun Q."/>
        </authorList>
    </citation>
    <scope>NUCLEOTIDE SEQUENCE [LARGE SCALE GENOMIC DNA]</scope>
    <source>
        <strain evidence="2 3">New-7</strain>
    </source>
</reference>
<dbReference type="InterPro" id="IPR035986">
    <property type="entry name" value="PKD_dom_sf"/>
</dbReference>
<evidence type="ECO:0000313" key="3">
    <source>
        <dbReference type="Proteomes" id="UP000636891"/>
    </source>
</evidence>
<dbReference type="EMBL" id="JACOOK010000006">
    <property type="protein sequence ID" value="MBC5617488.1"/>
    <property type="molecule type" value="Genomic_DNA"/>
</dbReference>
<accession>A0ABR7CPB1</accession>
<dbReference type="InterPro" id="IPR000601">
    <property type="entry name" value="PKD_dom"/>
</dbReference>
<comment type="caution">
    <text evidence="2">The sequence shown here is derived from an EMBL/GenBank/DDBJ whole genome shotgun (WGS) entry which is preliminary data.</text>
</comment>
<proteinExistence type="predicted"/>
<organism evidence="2 3">
    <name type="scientific">Alistipes hominis</name>
    <dbReference type="NCBI Taxonomy" id="2763015"/>
    <lineage>
        <taxon>Bacteria</taxon>
        <taxon>Pseudomonadati</taxon>
        <taxon>Bacteroidota</taxon>
        <taxon>Bacteroidia</taxon>
        <taxon>Bacteroidales</taxon>
        <taxon>Rikenellaceae</taxon>
        <taxon>Alistipes</taxon>
    </lineage>
</organism>
<keyword evidence="3" id="KW-1185">Reference proteome</keyword>
<gene>
    <name evidence="2" type="ORF">H8S08_10735</name>
</gene>
<evidence type="ECO:0000313" key="2">
    <source>
        <dbReference type="EMBL" id="MBC5617488.1"/>
    </source>
</evidence>
<dbReference type="Gene3D" id="2.60.40.10">
    <property type="entry name" value="Immunoglobulins"/>
    <property type="match status" value="1"/>
</dbReference>
<name>A0ABR7CPB1_9BACT</name>